<keyword evidence="6" id="KW-0009">Actin-binding</keyword>
<dbReference type="EMBL" id="CAJNOJ010000210">
    <property type="protein sequence ID" value="CAF1294239.1"/>
    <property type="molecule type" value="Genomic_DNA"/>
</dbReference>
<evidence type="ECO:0000256" key="9">
    <source>
        <dbReference type="SAM" id="Coils"/>
    </source>
</evidence>
<evidence type="ECO:0000256" key="10">
    <source>
        <dbReference type="SAM" id="MobiDB-lite"/>
    </source>
</evidence>
<evidence type="ECO:0000256" key="8">
    <source>
        <dbReference type="ARBA" id="ARBA00023273"/>
    </source>
</evidence>
<proteinExistence type="inferred from homology"/>
<dbReference type="GO" id="GO:0017124">
    <property type="term" value="F:SH3 domain binding"/>
    <property type="evidence" value="ECO:0007669"/>
    <property type="project" value="UniProtKB-KW"/>
</dbReference>
<sequence>MKSKALGVLQTKDAAFNLQVPLSAGWTCVTIPERDDYVDKFCIPVVIVSSNNDTIFVDVDFAIRDCASNIQNSSIVLHYVKCKEIYSVSIFFILRYLINLISIMVGNNPREDILTSCKATAMIYNDAQKKWLHCAPNGPAKIQLLFCPDTQAYRIVGRQIQDHEVVLNHSITKGIKYNQATPTFHQWRDQSCVYGLNFSSKLDAQEFGSTMMKILENVNASSSHMMVNGGATLPCSSTSMLNNNNNNNCNVGTPPYKRQSSQPPSTHPMTTTTTASIVSPSSTSNLSDGQQQQQQQQQQQYSSSPYPNHLRQNSNPTSSTSMSINNNNYYSQQQQQHQSNDDEETNYALISDSYSYYGESANNKTNPNIPPAPPLNQSMITPASSNTVPAAPPPPPPPPPPPLPNGFGNGPPPAPALVLSNTNTVRKTNTANTAPQMDLMSEMAAKFAQRRKLIDENEPNNSMNKVPAKVTSCMPTTPAVTSPRVTRKTTESPYTSNDLEKFKTEILAEFRKEIEKAKQEILNAILDNLQQTKI</sequence>
<comment type="similarity">
    <text evidence="3">Belongs to the Ena/VASP family.</text>
</comment>
<comment type="subcellular location">
    <subcellularLocation>
        <location evidence="2">Cell projection</location>
        <location evidence="2">Lamellipodium</location>
    </subcellularLocation>
    <subcellularLocation>
        <location evidence="1">Cytoplasm</location>
        <location evidence="1">Cytoskeleton</location>
    </subcellularLocation>
</comment>
<feature type="coiled-coil region" evidence="9">
    <location>
        <begin position="500"/>
        <end position="527"/>
    </location>
</feature>
<evidence type="ECO:0000256" key="5">
    <source>
        <dbReference type="ARBA" id="ARBA00023036"/>
    </source>
</evidence>
<dbReference type="SUPFAM" id="SSF50729">
    <property type="entry name" value="PH domain-like"/>
    <property type="match status" value="1"/>
</dbReference>
<dbReference type="SUPFAM" id="SSF118370">
    <property type="entry name" value="Vasodilator-stimulated phosphoprotein, VASP, tetramerisation domain"/>
    <property type="match status" value="1"/>
</dbReference>
<evidence type="ECO:0000256" key="2">
    <source>
        <dbReference type="ARBA" id="ARBA00004510"/>
    </source>
</evidence>
<dbReference type="Gene3D" id="2.30.29.30">
    <property type="entry name" value="Pleckstrin-homology domain (PH domain)/Phosphotyrosine-binding domain (PTB)"/>
    <property type="match status" value="1"/>
</dbReference>
<dbReference type="Proteomes" id="UP000663852">
    <property type="component" value="Unassembled WGS sequence"/>
</dbReference>
<feature type="compositionally biased region" description="Low complexity" evidence="10">
    <location>
        <begin position="312"/>
        <end position="325"/>
    </location>
</feature>
<keyword evidence="5" id="KW-0729">SH3-binding</keyword>
<dbReference type="OrthoDB" id="31170at2759"/>
<evidence type="ECO:0000259" key="11">
    <source>
        <dbReference type="PROSITE" id="PS50229"/>
    </source>
</evidence>
<feature type="region of interest" description="Disordered" evidence="10">
    <location>
        <begin position="246"/>
        <end position="325"/>
    </location>
</feature>
<dbReference type="PANTHER" id="PTHR11202">
    <property type="entry name" value="SPROUTY-RELATED, EVH1 DOMAIN-CONTAINING PROTEIN FAMILY MEMBER"/>
    <property type="match status" value="1"/>
</dbReference>
<feature type="compositionally biased region" description="Polar residues" evidence="10">
    <location>
        <begin position="275"/>
        <end position="289"/>
    </location>
</feature>
<evidence type="ECO:0000256" key="4">
    <source>
        <dbReference type="ARBA" id="ARBA00022490"/>
    </source>
</evidence>
<feature type="compositionally biased region" description="Pro residues" evidence="10">
    <location>
        <begin position="390"/>
        <end position="415"/>
    </location>
</feature>
<evidence type="ECO:0000256" key="6">
    <source>
        <dbReference type="ARBA" id="ARBA00023203"/>
    </source>
</evidence>
<dbReference type="InterPro" id="IPR000697">
    <property type="entry name" value="WH1/EVH1_dom"/>
</dbReference>
<keyword evidence="8" id="KW-0966">Cell projection</keyword>
<dbReference type="Gene3D" id="1.20.5.1160">
    <property type="entry name" value="Vasodilator-stimulated phosphoprotein"/>
    <property type="match status" value="1"/>
</dbReference>
<feature type="compositionally biased region" description="Low complexity" evidence="10">
    <location>
        <begin position="260"/>
        <end position="274"/>
    </location>
</feature>
<dbReference type="GO" id="GO:0003779">
    <property type="term" value="F:actin binding"/>
    <property type="evidence" value="ECO:0007669"/>
    <property type="project" value="UniProtKB-KW"/>
</dbReference>
<dbReference type="InterPro" id="IPR038023">
    <property type="entry name" value="VASP_sf"/>
</dbReference>
<evidence type="ECO:0000256" key="3">
    <source>
        <dbReference type="ARBA" id="ARBA00009785"/>
    </source>
</evidence>
<dbReference type="SMART" id="SM00461">
    <property type="entry name" value="WH1"/>
    <property type="match status" value="1"/>
</dbReference>
<feature type="region of interest" description="Disordered" evidence="10">
    <location>
        <begin position="458"/>
        <end position="494"/>
    </location>
</feature>
<protein>
    <recommendedName>
        <fullName evidence="11">WH1 domain-containing protein</fullName>
    </recommendedName>
</protein>
<dbReference type="PROSITE" id="PS50229">
    <property type="entry name" value="WH1"/>
    <property type="match status" value="1"/>
</dbReference>
<evidence type="ECO:0000313" key="12">
    <source>
        <dbReference type="EMBL" id="CAF1294239.1"/>
    </source>
</evidence>
<accession>A0A815DIV5</accession>
<reference evidence="12" key="1">
    <citation type="submission" date="2021-02" db="EMBL/GenBank/DDBJ databases">
        <authorList>
            <person name="Nowell W R."/>
        </authorList>
    </citation>
    <scope>NUCLEOTIDE SEQUENCE</scope>
</reference>
<dbReference type="GO" id="GO:0030027">
    <property type="term" value="C:lamellipodium"/>
    <property type="evidence" value="ECO:0007669"/>
    <property type="project" value="UniProtKB-SubCell"/>
</dbReference>
<feature type="compositionally biased region" description="Polar residues" evidence="10">
    <location>
        <begin position="473"/>
        <end position="484"/>
    </location>
</feature>
<dbReference type="InterPro" id="IPR014885">
    <property type="entry name" value="VASP_tetra"/>
</dbReference>
<feature type="compositionally biased region" description="Polar residues" evidence="10">
    <location>
        <begin position="375"/>
        <end position="388"/>
    </location>
</feature>
<dbReference type="GO" id="GO:0005737">
    <property type="term" value="C:cytoplasm"/>
    <property type="evidence" value="ECO:0007669"/>
    <property type="project" value="UniProtKB-ARBA"/>
</dbReference>
<organism evidence="12 13">
    <name type="scientific">Adineta ricciae</name>
    <name type="common">Rotifer</name>
    <dbReference type="NCBI Taxonomy" id="249248"/>
    <lineage>
        <taxon>Eukaryota</taxon>
        <taxon>Metazoa</taxon>
        <taxon>Spiralia</taxon>
        <taxon>Gnathifera</taxon>
        <taxon>Rotifera</taxon>
        <taxon>Eurotatoria</taxon>
        <taxon>Bdelloidea</taxon>
        <taxon>Adinetida</taxon>
        <taxon>Adinetidae</taxon>
        <taxon>Adineta</taxon>
    </lineage>
</organism>
<feature type="domain" description="WH1" evidence="11">
    <location>
        <begin position="106"/>
        <end position="218"/>
    </location>
</feature>
<evidence type="ECO:0000256" key="7">
    <source>
        <dbReference type="ARBA" id="ARBA00023212"/>
    </source>
</evidence>
<evidence type="ECO:0000313" key="13">
    <source>
        <dbReference type="Proteomes" id="UP000663852"/>
    </source>
</evidence>
<comment type="caution">
    <text evidence="12">The sequence shown here is derived from an EMBL/GenBank/DDBJ whole genome shotgun (WGS) entry which is preliminary data.</text>
</comment>
<dbReference type="Pfam" id="PF00568">
    <property type="entry name" value="WH1"/>
    <property type="match status" value="1"/>
</dbReference>
<keyword evidence="7" id="KW-0206">Cytoskeleton</keyword>
<dbReference type="Pfam" id="PF08776">
    <property type="entry name" value="VASP_tetra"/>
    <property type="match status" value="1"/>
</dbReference>
<feature type="region of interest" description="Disordered" evidence="10">
    <location>
        <begin position="358"/>
        <end position="419"/>
    </location>
</feature>
<dbReference type="AlphaFoldDB" id="A0A815DIV5"/>
<feature type="compositionally biased region" description="Low complexity" evidence="10">
    <location>
        <begin position="290"/>
        <end position="300"/>
    </location>
</feature>
<gene>
    <name evidence="12" type="ORF">EDS130_LOCUS30257</name>
</gene>
<name>A0A815DIV5_ADIRI</name>
<keyword evidence="4" id="KW-0963">Cytoplasm</keyword>
<dbReference type="CDD" id="cd01207">
    <property type="entry name" value="EVH1_Ena_VASP-like"/>
    <property type="match status" value="1"/>
</dbReference>
<keyword evidence="9" id="KW-0175">Coiled coil</keyword>
<dbReference type="PANTHER" id="PTHR11202:SF22">
    <property type="entry name" value="PROTEIN ENABLED"/>
    <property type="match status" value="1"/>
</dbReference>
<dbReference type="InterPro" id="IPR011993">
    <property type="entry name" value="PH-like_dom_sf"/>
</dbReference>
<dbReference type="GO" id="GO:0005856">
    <property type="term" value="C:cytoskeleton"/>
    <property type="evidence" value="ECO:0007669"/>
    <property type="project" value="UniProtKB-SubCell"/>
</dbReference>
<evidence type="ECO:0000256" key="1">
    <source>
        <dbReference type="ARBA" id="ARBA00004245"/>
    </source>
</evidence>